<organism evidence="3">
    <name type="scientific">Drosophila melanogaster</name>
    <name type="common">Fruit fly</name>
    <dbReference type="NCBI Taxonomy" id="7227"/>
    <lineage>
        <taxon>Eukaryota</taxon>
        <taxon>Metazoa</taxon>
        <taxon>Ecdysozoa</taxon>
        <taxon>Arthropoda</taxon>
        <taxon>Hexapoda</taxon>
        <taxon>Insecta</taxon>
        <taxon>Pterygota</taxon>
        <taxon>Neoptera</taxon>
        <taxon>Endopterygota</taxon>
        <taxon>Diptera</taxon>
        <taxon>Brachycera</taxon>
        <taxon>Muscomorpha</taxon>
        <taxon>Ephydroidea</taxon>
        <taxon>Drosophilidae</taxon>
        <taxon>Drosophila</taxon>
        <taxon>Sophophora</taxon>
    </lineage>
</organism>
<dbReference type="Pfam" id="PF17900">
    <property type="entry name" value="Peptidase_M1_N"/>
    <property type="match status" value="1"/>
</dbReference>
<dbReference type="UCSC" id="CG31427-RB">
    <property type="organism name" value="d. melanogaster"/>
</dbReference>
<dbReference type="SUPFAM" id="SSF63737">
    <property type="entry name" value="Leukotriene A4 hydrolase N-terminal domain"/>
    <property type="match status" value="1"/>
</dbReference>
<feature type="signal peptide" evidence="1">
    <location>
        <begin position="1"/>
        <end position="16"/>
    </location>
</feature>
<dbReference type="Gene3D" id="2.60.40.1730">
    <property type="entry name" value="tricorn interacting facor f3 domain"/>
    <property type="match status" value="1"/>
</dbReference>
<name>A8JRG2_DROME</name>
<dbReference type="PANTHER" id="PTHR11533:SF253">
    <property type="entry name" value="AMINOPEPTIDASE-RELATED"/>
    <property type="match status" value="1"/>
</dbReference>
<dbReference type="PANTHER" id="PTHR11533">
    <property type="entry name" value="PROTEASE M1 ZINC METALLOPROTEASE"/>
    <property type="match status" value="1"/>
</dbReference>
<proteinExistence type="evidence at transcript level"/>
<dbReference type="ExpressionAtlas" id="A8JRG2">
    <property type="expression patterns" value="baseline and differential"/>
</dbReference>
<dbReference type="InterPro" id="IPR050344">
    <property type="entry name" value="Peptidase_M1_aminopeptidases"/>
</dbReference>
<evidence type="ECO:0000259" key="2">
    <source>
        <dbReference type="Pfam" id="PF17900"/>
    </source>
</evidence>
<protein>
    <submittedName>
        <fullName evidence="3">FI06447p</fullName>
    </submittedName>
</protein>
<reference evidence="3" key="1">
    <citation type="submission" date="2008-11" db="EMBL/GenBank/DDBJ databases">
        <authorList>
            <person name="Carlson J."/>
            <person name="Booth B."/>
            <person name="Frise E."/>
            <person name="Park S."/>
            <person name="Wan K."/>
            <person name="Yu C."/>
            <person name="Celniker S."/>
        </authorList>
    </citation>
    <scope>NUCLEOTIDE SEQUENCE</scope>
</reference>
<dbReference type="VEuPathDB" id="VectorBase:FBgn0039656"/>
<gene>
    <name evidence="3" type="primary">CG31427-RB</name>
</gene>
<feature type="domain" description="Aminopeptidase N-like N-terminal" evidence="2">
    <location>
        <begin position="33"/>
        <end position="87"/>
    </location>
</feature>
<keyword evidence="1" id="KW-0732">Signal</keyword>
<sequence length="147" mass="16668">MKWLVLFVITLGLGLATPNSTYNHYRLPTALRPIKYDLHVLTQLEYADDFSFNGSVKIQIQVLENTNNITLHSKELTIDETATTLRQITGEDLKNNCVSSTETDCGDTTAAPTWILWPMRPGVDWRLLEEENRYLILVCSPDLAICP</sequence>
<accession>A8JRG2</accession>
<feature type="chain" id="PRO_5002724510" evidence="1">
    <location>
        <begin position="17"/>
        <end position="147"/>
    </location>
</feature>
<dbReference type="EMBL" id="BT050489">
    <property type="protein sequence ID" value="ACJ13196.1"/>
    <property type="molecule type" value="mRNA"/>
</dbReference>
<evidence type="ECO:0000256" key="1">
    <source>
        <dbReference type="SAM" id="SignalP"/>
    </source>
</evidence>
<evidence type="ECO:0000313" key="3">
    <source>
        <dbReference type="EMBL" id="ACJ13196.1"/>
    </source>
</evidence>
<dbReference type="InterPro" id="IPR042097">
    <property type="entry name" value="Aminopeptidase_N-like_N_sf"/>
</dbReference>
<dbReference type="InterPro" id="IPR045357">
    <property type="entry name" value="Aminopeptidase_N-like_N"/>
</dbReference>
<dbReference type="OrthoDB" id="510539at2759"/>
<dbReference type="AlphaFoldDB" id="A8JRG2"/>